<dbReference type="InterPro" id="IPR050483">
    <property type="entry name" value="CoA-transferase_III_domain"/>
</dbReference>
<dbReference type="Pfam" id="PF02515">
    <property type="entry name" value="CoA_transf_3"/>
    <property type="match status" value="1"/>
</dbReference>
<proteinExistence type="predicted"/>
<dbReference type="EMBL" id="QBMP01000185">
    <property type="protein sequence ID" value="PZO50589.1"/>
    <property type="molecule type" value="Genomic_DNA"/>
</dbReference>
<dbReference type="Gene3D" id="3.40.50.10540">
    <property type="entry name" value="Crotonobetainyl-coa:carnitine coa-transferase, domain 1"/>
    <property type="match status" value="1"/>
</dbReference>
<dbReference type="InterPro" id="IPR044855">
    <property type="entry name" value="CoA-Trfase_III_dom3_sf"/>
</dbReference>
<evidence type="ECO:0000313" key="3">
    <source>
        <dbReference type="Proteomes" id="UP000249794"/>
    </source>
</evidence>
<reference evidence="2 3" key="2">
    <citation type="submission" date="2018-06" db="EMBL/GenBank/DDBJ databases">
        <title>Metagenomic assembly of (sub)arctic Cyanobacteria and their associated microbiome from non-axenic cultures.</title>
        <authorList>
            <person name="Baurain D."/>
        </authorList>
    </citation>
    <scope>NUCLEOTIDE SEQUENCE [LARGE SCALE GENOMIC DNA]</scope>
    <source>
        <strain evidence="2">ULC027bin1</strain>
    </source>
</reference>
<name>A0A2W4X890_9CYAN</name>
<accession>A0A2W4X890</accession>
<keyword evidence="1" id="KW-0808">Transferase</keyword>
<sequence length="400" mass="44018">MSSLGLLSHLKVLDLSQHVAGSYCTRLLAGFGAKIIKVEQPKVGSALRHQGPFYHNQPGLERSLLFHWLSGDKQSITLNLEQARSMELLQPLIAEADILLEDFAPGMIEQLNLGYKALQHINPRLVMVSISNFGQSGPRKDWKATEIVLYAMSGGMSLTGDKGRPPLNTGTLISQYTAGMHAYLAALIAYYRCQQNGQGEWIDVSIQESALENVEVKLAEALQLNQAASRNGDQHILVPWECCPAQDGYAAIVGGPMRQWQSGAAMFDQPDLLEPPLNTITGRIAHRQEIQSRLKALLATQPKREIYHQGQAGGLAFGYLATLAEVFHSPQHESREFFKPTEEHPEVGTLTTCNAPFHSSHAGWRTGRAPLLGEHNTEIYGDHLGHTAEVIAQLRQEGVI</sequence>
<evidence type="ECO:0000313" key="2">
    <source>
        <dbReference type="EMBL" id="PZO50589.1"/>
    </source>
</evidence>
<protein>
    <recommendedName>
        <fullName evidence="4">CoA transferase</fullName>
    </recommendedName>
</protein>
<evidence type="ECO:0000256" key="1">
    <source>
        <dbReference type="ARBA" id="ARBA00022679"/>
    </source>
</evidence>
<comment type="caution">
    <text evidence="2">The sequence shown here is derived from an EMBL/GenBank/DDBJ whole genome shotgun (WGS) entry which is preliminary data.</text>
</comment>
<dbReference type="InterPro" id="IPR023606">
    <property type="entry name" value="CoA-Trfase_III_dom_1_sf"/>
</dbReference>
<organism evidence="2 3">
    <name type="scientific">Phormidesmis priestleyi</name>
    <dbReference type="NCBI Taxonomy" id="268141"/>
    <lineage>
        <taxon>Bacteria</taxon>
        <taxon>Bacillati</taxon>
        <taxon>Cyanobacteriota</taxon>
        <taxon>Cyanophyceae</taxon>
        <taxon>Leptolyngbyales</taxon>
        <taxon>Leptolyngbyaceae</taxon>
        <taxon>Phormidesmis</taxon>
    </lineage>
</organism>
<gene>
    <name evidence="2" type="ORF">DCF15_15710</name>
</gene>
<dbReference type="AlphaFoldDB" id="A0A2W4X890"/>
<dbReference type="GO" id="GO:0008410">
    <property type="term" value="F:CoA-transferase activity"/>
    <property type="evidence" value="ECO:0007669"/>
    <property type="project" value="TreeGrafter"/>
</dbReference>
<dbReference type="Proteomes" id="UP000249794">
    <property type="component" value="Unassembled WGS sequence"/>
</dbReference>
<dbReference type="PANTHER" id="PTHR48207:SF3">
    <property type="entry name" value="SUCCINATE--HYDROXYMETHYLGLUTARATE COA-TRANSFERASE"/>
    <property type="match status" value="1"/>
</dbReference>
<dbReference type="SUPFAM" id="SSF89796">
    <property type="entry name" value="CoA-transferase family III (CaiB/BaiF)"/>
    <property type="match status" value="1"/>
</dbReference>
<dbReference type="PANTHER" id="PTHR48207">
    <property type="entry name" value="SUCCINATE--HYDROXYMETHYLGLUTARATE COA-TRANSFERASE"/>
    <property type="match status" value="1"/>
</dbReference>
<dbReference type="InterPro" id="IPR003673">
    <property type="entry name" value="CoA-Trfase_fam_III"/>
</dbReference>
<evidence type="ECO:0008006" key="4">
    <source>
        <dbReference type="Google" id="ProtNLM"/>
    </source>
</evidence>
<reference evidence="3" key="1">
    <citation type="submission" date="2018-04" db="EMBL/GenBank/DDBJ databases">
        <authorList>
            <person name="Cornet L."/>
        </authorList>
    </citation>
    <scope>NUCLEOTIDE SEQUENCE [LARGE SCALE GENOMIC DNA]</scope>
</reference>
<dbReference type="Gene3D" id="3.30.1540.10">
    <property type="entry name" value="formyl-coa transferase, domain 3"/>
    <property type="match status" value="1"/>
</dbReference>